<gene>
    <name evidence="3" type="ORF">ACFQZQ_07355</name>
</gene>
<keyword evidence="2" id="KW-0472">Membrane</keyword>
<reference evidence="4" key="1">
    <citation type="journal article" date="2019" name="Int. J. Syst. Evol. Microbiol.">
        <title>The Global Catalogue of Microorganisms (GCM) 10K type strain sequencing project: providing services to taxonomists for standard genome sequencing and annotation.</title>
        <authorList>
            <consortium name="The Broad Institute Genomics Platform"/>
            <consortium name="The Broad Institute Genome Sequencing Center for Infectious Disease"/>
            <person name="Wu L."/>
            <person name="Ma J."/>
        </authorList>
    </citation>
    <scope>NUCLEOTIDE SEQUENCE [LARGE SCALE GENOMIC DNA]</scope>
    <source>
        <strain evidence="4">CCUG 55491</strain>
    </source>
</reference>
<keyword evidence="4" id="KW-1185">Reference proteome</keyword>
<feature type="transmembrane region" description="Helical" evidence="2">
    <location>
        <begin position="248"/>
        <end position="269"/>
    </location>
</feature>
<dbReference type="Proteomes" id="UP001597090">
    <property type="component" value="Unassembled WGS sequence"/>
</dbReference>
<dbReference type="EMBL" id="JBHTIH010000003">
    <property type="protein sequence ID" value="MFD0739095.1"/>
    <property type="molecule type" value="Genomic_DNA"/>
</dbReference>
<dbReference type="InterPro" id="IPR007813">
    <property type="entry name" value="PilN"/>
</dbReference>
<evidence type="ECO:0000313" key="4">
    <source>
        <dbReference type="Proteomes" id="UP001597090"/>
    </source>
</evidence>
<organism evidence="3 4">
    <name type="scientific">Lysobacter koreensis</name>
    <dbReference type="NCBI Taxonomy" id="266122"/>
    <lineage>
        <taxon>Bacteria</taxon>
        <taxon>Pseudomonadati</taxon>
        <taxon>Pseudomonadota</taxon>
        <taxon>Gammaproteobacteria</taxon>
        <taxon>Lysobacterales</taxon>
        <taxon>Lysobacteraceae</taxon>
        <taxon>Lysobacter</taxon>
    </lineage>
</organism>
<proteinExistence type="predicted"/>
<comment type="caution">
    <text evidence="3">The sequence shown here is derived from an EMBL/GenBank/DDBJ whole genome shotgun (WGS) entry which is preliminary data.</text>
</comment>
<name>A0ABW2YL15_9GAMM</name>
<dbReference type="PANTHER" id="PTHR40278">
    <property type="entry name" value="DNA UTILIZATION PROTEIN HOFN"/>
    <property type="match status" value="1"/>
</dbReference>
<dbReference type="PANTHER" id="PTHR40278:SF1">
    <property type="entry name" value="DNA UTILIZATION PROTEIN HOFN"/>
    <property type="match status" value="1"/>
</dbReference>
<evidence type="ECO:0000256" key="1">
    <source>
        <dbReference type="SAM" id="MobiDB-lite"/>
    </source>
</evidence>
<accession>A0ABW2YL15</accession>
<dbReference type="SUPFAM" id="SSF53067">
    <property type="entry name" value="Actin-like ATPase domain"/>
    <property type="match status" value="1"/>
</dbReference>
<dbReference type="InterPro" id="IPR052534">
    <property type="entry name" value="Extracell_DNA_Util/SecSys_Comp"/>
</dbReference>
<keyword evidence="2" id="KW-1133">Transmembrane helix</keyword>
<dbReference type="RefSeq" id="WP_386812107.1">
    <property type="nucleotide sequence ID" value="NZ_JBHTIH010000003.1"/>
</dbReference>
<keyword evidence="2" id="KW-0812">Transmembrane</keyword>
<evidence type="ECO:0000313" key="3">
    <source>
        <dbReference type="EMBL" id="MFD0739095.1"/>
    </source>
</evidence>
<dbReference type="Pfam" id="PF05137">
    <property type="entry name" value="PilN"/>
    <property type="match status" value="1"/>
</dbReference>
<feature type="region of interest" description="Disordered" evidence="1">
    <location>
        <begin position="400"/>
        <end position="424"/>
    </location>
</feature>
<protein>
    <submittedName>
        <fullName evidence="3">PilN domain-containing protein</fullName>
    </submittedName>
</protein>
<dbReference type="InterPro" id="IPR043129">
    <property type="entry name" value="ATPase_NBD"/>
</dbReference>
<dbReference type="Gene3D" id="3.30.1490.300">
    <property type="match status" value="1"/>
</dbReference>
<sequence length="424" mass="45071">MTQIADSRLRDRFGRFGARLGGSSLGVGAGGFLSWWGHALASWLPLRVRQALGFDRGRVLLQIDRAPIPAEAMAAAPPAQGDGLQLRLQQGGELRDLGHAPGLADGSHDPITAPGDPLAALLGPRLTDLPRWLLLPAASGLRRRLPLPAAAAERLRDVVGFEIDRQTPFSADAVAFDARVLGRRDSDGQLDVELVAVPRSALDPQLAALGLLASTLAGVDVAATDGTPLGVNLLPLSQRRRHADPFRVWNWALAAVAVLAVAALLWQLLENRRQAAAAFERDIARRAQPARQAAAQRAELIGLIEGQAFLDRTRGARPTAVEVMDELSRRLPDGTYLEKLAIEAERLTLIGLSNEAPALIGRLDGSTLWRSPALAGALQPDPASGRDRFTLTAELTAVAPAATPARGVASPQARTPDQEAARAR</sequence>
<evidence type="ECO:0000256" key="2">
    <source>
        <dbReference type="SAM" id="Phobius"/>
    </source>
</evidence>